<evidence type="ECO:0000259" key="20">
    <source>
        <dbReference type="PROSITE" id="PS51215"/>
    </source>
</evidence>
<evidence type="ECO:0000256" key="4">
    <source>
        <dbReference type="ARBA" id="ARBA00012178"/>
    </source>
</evidence>
<name>A0ABR4DJI2_9PEZI</name>
<evidence type="ECO:0000256" key="1">
    <source>
        <dbReference type="ARBA" id="ARBA00003901"/>
    </source>
</evidence>
<dbReference type="PANTHER" id="PTHR22884">
    <property type="entry name" value="SET DOMAIN PROTEINS"/>
    <property type="match status" value="1"/>
</dbReference>
<feature type="compositionally biased region" description="Low complexity" evidence="16">
    <location>
        <begin position="878"/>
        <end position="888"/>
    </location>
</feature>
<evidence type="ECO:0000256" key="7">
    <source>
        <dbReference type="ARBA" id="ARBA00022491"/>
    </source>
</evidence>
<keyword evidence="7" id="KW-0678">Repressor</keyword>
<proteinExistence type="predicted"/>
<feature type="compositionally biased region" description="Low complexity" evidence="16">
    <location>
        <begin position="54"/>
        <end position="77"/>
    </location>
</feature>
<keyword evidence="8" id="KW-0489">Methyltransferase</keyword>
<evidence type="ECO:0000256" key="13">
    <source>
        <dbReference type="ARBA" id="ARBA00023242"/>
    </source>
</evidence>
<comment type="caution">
    <text evidence="21">The sequence shown here is derived from an EMBL/GenBank/DDBJ whole genome shotgun (WGS) entry which is preliminary data.</text>
</comment>
<keyword evidence="12" id="KW-0804">Transcription</keyword>
<feature type="compositionally biased region" description="Pro residues" evidence="16">
    <location>
        <begin position="857"/>
        <end position="866"/>
    </location>
</feature>
<evidence type="ECO:0000256" key="3">
    <source>
        <dbReference type="ARBA" id="ARBA00004286"/>
    </source>
</evidence>
<dbReference type="EMBL" id="JAZGUE010000002">
    <property type="protein sequence ID" value="KAL2270315.1"/>
    <property type="molecule type" value="Genomic_DNA"/>
</dbReference>
<evidence type="ECO:0000256" key="6">
    <source>
        <dbReference type="ARBA" id="ARBA00022454"/>
    </source>
</evidence>
<keyword evidence="11" id="KW-0805">Transcription regulation</keyword>
<evidence type="ECO:0000256" key="8">
    <source>
        <dbReference type="ARBA" id="ARBA00022603"/>
    </source>
</evidence>
<evidence type="ECO:0000256" key="14">
    <source>
        <dbReference type="ARBA" id="ARBA00030091"/>
    </source>
</evidence>
<dbReference type="CDD" id="cd00201">
    <property type="entry name" value="WW"/>
    <property type="match status" value="1"/>
</dbReference>
<keyword evidence="13" id="KW-0539">Nucleus</keyword>
<keyword evidence="22" id="KW-1185">Reference proteome</keyword>
<dbReference type="RefSeq" id="XP_070869039.1">
    <property type="nucleotide sequence ID" value="XM_071008775.1"/>
</dbReference>
<keyword evidence="9" id="KW-0808">Transferase</keyword>
<reference evidence="21 22" key="1">
    <citation type="journal article" date="2024" name="Commun. Biol.">
        <title>Comparative genomic analysis of thermophilic fungi reveals convergent evolutionary adaptations and gene losses.</title>
        <authorList>
            <person name="Steindorff A.S."/>
            <person name="Aguilar-Pontes M.V."/>
            <person name="Robinson A.J."/>
            <person name="Andreopoulos B."/>
            <person name="LaButti K."/>
            <person name="Kuo A."/>
            <person name="Mondo S."/>
            <person name="Riley R."/>
            <person name="Otillar R."/>
            <person name="Haridas S."/>
            <person name="Lipzen A."/>
            <person name="Grimwood J."/>
            <person name="Schmutz J."/>
            <person name="Clum A."/>
            <person name="Reid I.D."/>
            <person name="Moisan M.C."/>
            <person name="Butler G."/>
            <person name="Nguyen T.T.M."/>
            <person name="Dewar K."/>
            <person name="Conant G."/>
            <person name="Drula E."/>
            <person name="Henrissat B."/>
            <person name="Hansel C."/>
            <person name="Singer S."/>
            <person name="Hutchinson M.I."/>
            <person name="de Vries R.P."/>
            <person name="Natvig D.O."/>
            <person name="Powell A.J."/>
            <person name="Tsang A."/>
            <person name="Grigoriev I.V."/>
        </authorList>
    </citation>
    <scope>NUCLEOTIDE SEQUENCE [LARGE SCALE GENOMIC DNA]</scope>
    <source>
        <strain evidence="21 22">ATCC 22073</strain>
    </source>
</reference>
<dbReference type="InterPro" id="IPR003616">
    <property type="entry name" value="Post-SET_dom"/>
</dbReference>
<evidence type="ECO:0000259" key="18">
    <source>
        <dbReference type="PROSITE" id="PS50280"/>
    </source>
</evidence>
<feature type="compositionally biased region" description="Basic and acidic residues" evidence="16">
    <location>
        <begin position="15"/>
        <end position="34"/>
    </location>
</feature>
<evidence type="ECO:0000256" key="9">
    <source>
        <dbReference type="ARBA" id="ARBA00022679"/>
    </source>
</evidence>
<dbReference type="InterPro" id="IPR025788">
    <property type="entry name" value="Set2_fungi"/>
</dbReference>
<dbReference type="Gene3D" id="2.170.270.10">
    <property type="entry name" value="SET domain"/>
    <property type="match status" value="1"/>
</dbReference>
<sequence length="948" mass="104852">MEERSRGPGGLASSDLKERSKPNGVRLKKERDDSSGSATPNDAHTSRSVSVTSPNNNNNNNNEANPAATADDATAPGTAPPPKMSRKSSSKTAAARSPPQLFDHLPDATAEACSTFQVITDCLYGSKNMGSSDHDALDCDCAEDWHDSENHACGEDSDCINRATRVECVVGNCNCGEGCKNQRFQRKQYAKVSVIKTEKKGYGLRADTDLQPNDFIFEYIGEVINEPTFRSRMIKYDNQGIKHFYFMSLTKSEFVDATKKGNLGRFCNHSCNPNCYVDKWVVGEKLRMGIFAAREIRAGEELVFNYNVDRYGADPQTCYCGEPNCVGFIGGKTQTERATKLPLATIEALGIDDVDGWETAASFKKPRRKKAHETDEDYASSLQPRALDEDGVNKVMATLMQCKEKWIAVKLLSRLQAAEDEHLRHRVVRMHGYQILKSTLNTFREDNNVVLQVLDILYGLPRITKNKIADSKIEVVVEPLAASEHQDVASAAKRLLDEWSKLETAYRIPRKKHDHAAPSSAINTFEEERRNKDRDEPAKPAADPLANVAIPTGPRSSIPQRSASFYSSAPRPRKLPTNLPAGWYVTTDKTGRYYFYDVNGKTQWQRPTAPAIDVPKASAKAQQDQKALQSIIDSLTKEPTPRHSAGPTPQRSSTPAAEPKQEKWRSLPIEKQMKIYENTLYQHVKHVVDRFHGKLPKEELKKLARELNKKLVASDYKHNRVEDPTAIAPKQAKKVRKYAQDYFERAVVKYTEYEKKKQGGHAAGTAGAPQPPETDAGTPPNKDETGASDDAASVNSPGSPGGRKRKRGDGAVAEDGQQQRRPGSPGAPPSDTPSAKRQKDDEAESPSSAPGAETRTPPTPPPPPPMDDANQDDDEEQQQQQQQQQQSMREQEEALMRENEEAQRLDDEAKAREKTEGKRSGGDGRVETPASAADGDVEMTDADAPRKA</sequence>
<dbReference type="Pfam" id="PF08236">
    <property type="entry name" value="SRI"/>
    <property type="match status" value="1"/>
</dbReference>
<dbReference type="PROSITE" id="PS50020">
    <property type="entry name" value="WW_DOMAIN_2"/>
    <property type="match status" value="1"/>
</dbReference>
<dbReference type="SMART" id="SM00317">
    <property type="entry name" value="SET"/>
    <property type="match status" value="1"/>
</dbReference>
<dbReference type="GeneID" id="98123419"/>
<dbReference type="SUPFAM" id="SSF82199">
    <property type="entry name" value="SET domain"/>
    <property type="match status" value="1"/>
</dbReference>
<evidence type="ECO:0000313" key="21">
    <source>
        <dbReference type="EMBL" id="KAL2270315.1"/>
    </source>
</evidence>
<dbReference type="Gene3D" id="1.10.1740.100">
    <property type="entry name" value="Set2, Rpb1 interacting domain"/>
    <property type="match status" value="1"/>
</dbReference>
<comment type="catalytic activity">
    <reaction evidence="15">
        <text>L-lysyl(36)-[histone H3] + 3 S-adenosyl-L-methionine = N(6),N(6),N(6)-trimethyl-L-lysyl(36)-[histone H3] + 3 S-adenosyl-L-homocysteine + 3 H(+)</text>
        <dbReference type="Rhea" id="RHEA:60324"/>
        <dbReference type="Rhea" id="RHEA-COMP:9785"/>
        <dbReference type="Rhea" id="RHEA-COMP:15536"/>
        <dbReference type="ChEBI" id="CHEBI:15378"/>
        <dbReference type="ChEBI" id="CHEBI:29969"/>
        <dbReference type="ChEBI" id="CHEBI:57856"/>
        <dbReference type="ChEBI" id="CHEBI:59789"/>
        <dbReference type="ChEBI" id="CHEBI:61961"/>
        <dbReference type="EC" id="2.1.1.359"/>
    </reaction>
</comment>
<dbReference type="Pfam" id="PF17907">
    <property type="entry name" value="AWS"/>
    <property type="match status" value="1"/>
</dbReference>
<dbReference type="Proteomes" id="UP001600064">
    <property type="component" value="Unassembled WGS sequence"/>
</dbReference>
<dbReference type="SMART" id="SM00456">
    <property type="entry name" value="WW"/>
    <property type="match status" value="1"/>
</dbReference>
<dbReference type="Pfam" id="PF08711">
    <property type="entry name" value="Med26"/>
    <property type="match status" value="1"/>
</dbReference>
<dbReference type="SMART" id="SM00570">
    <property type="entry name" value="AWS"/>
    <property type="match status" value="1"/>
</dbReference>
<dbReference type="InterPro" id="IPR046341">
    <property type="entry name" value="SET_dom_sf"/>
</dbReference>
<evidence type="ECO:0000256" key="12">
    <source>
        <dbReference type="ARBA" id="ARBA00023163"/>
    </source>
</evidence>
<dbReference type="Pfam" id="PF00397">
    <property type="entry name" value="WW"/>
    <property type="match status" value="1"/>
</dbReference>
<dbReference type="Pfam" id="PF00856">
    <property type="entry name" value="SET"/>
    <property type="match status" value="1"/>
</dbReference>
<comment type="function">
    <text evidence="1">Histone methyltransferase that trimethylates histone H3 'Lys-36' forming H3K36me3. Involved in transcription elongation as well as in transcription repression.</text>
</comment>
<feature type="region of interest" description="Disordered" evidence="16">
    <location>
        <begin position="754"/>
        <end position="948"/>
    </location>
</feature>
<dbReference type="SUPFAM" id="SSF47676">
    <property type="entry name" value="Conserved domain common to transcription factors TFIIS, elongin A, CRSP70"/>
    <property type="match status" value="1"/>
</dbReference>
<feature type="region of interest" description="Disordered" evidence="16">
    <location>
        <begin position="510"/>
        <end position="572"/>
    </location>
</feature>
<feature type="domain" description="AWS" evidence="20">
    <location>
        <begin position="134"/>
        <end position="188"/>
    </location>
</feature>
<dbReference type="PROSITE" id="PS50280">
    <property type="entry name" value="SET"/>
    <property type="match status" value="1"/>
</dbReference>
<comment type="subcellular location">
    <subcellularLocation>
        <location evidence="3">Chromosome</location>
    </subcellularLocation>
    <subcellularLocation>
        <location evidence="2">Nucleus</location>
    </subcellularLocation>
</comment>
<evidence type="ECO:0000256" key="2">
    <source>
        <dbReference type="ARBA" id="ARBA00004123"/>
    </source>
</evidence>
<dbReference type="PROSITE" id="PS50868">
    <property type="entry name" value="POST_SET"/>
    <property type="match status" value="1"/>
</dbReference>
<feature type="domain" description="Post-SET" evidence="19">
    <location>
        <begin position="314"/>
        <end position="330"/>
    </location>
</feature>
<keyword evidence="10" id="KW-0949">S-adenosyl-L-methionine</keyword>
<dbReference type="InterPro" id="IPR001202">
    <property type="entry name" value="WW_dom"/>
</dbReference>
<dbReference type="PROSITE" id="PS01159">
    <property type="entry name" value="WW_DOMAIN_1"/>
    <property type="match status" value="1"/>
</dbReference>
<dbReference type="InterPro" id="IPR050777">
    <property type="entry name" value="SET2_Histone-Lys_MeTrsfase"/>
</dbReference>
<evidence type="ECO:0000313" key="22">
    <source>
        <dbReference type="Proteomes" id="UP001600064"/>
    </source>
</evidence>
<dbReference type="SMART" id="SM00508">
    <property type="entry name" value="PostSET"/>
    <property type="match status" value="1"/>
</dbReference>
<organism evidence="21 22">
    <name type="scientific">Remersonia thermophila</name>
    <dbReference type="NCBI Taxonomy" id="72144"/>
    <lineage>
        <taxon>Eukaryota</taxon>
        <taxon>Fungi</taxon>
        <taxon>Dikarya</taxon>
        <taxon>Ascomycota</taxon>
        <taxon>Pezizomycotina</taxon>
        <taxon>Sordariomycetes</taxon>
        <taxon>Sordariomycetidae</taxon>
        <taxon>Sordariales</taxon>
        <taxon>Sordariales incertae sedis</taxon>
        <taxon>Remersonia</taxon>
    </lineage>
</organism>
<evidence type="ECO:0000256" key="15">
    <source>
        <dbReference type="ARBA" id="ARBA00047545"/>
    </source>
</evidence>
<feature type="region of interest" description="Disordered" evidence="16">
    <location>
        <begin position="1"/>
        <end position="103"/>
    </location>
</feature>
<dbReference type="InterPro" id="IPR036020">
    <property type="entry name" value="WW_dom_sf"/>
</dbReference>
<dbReference type="InterPro" id="IPR044437">
    <property type="entry name" value="SETD2/Set2_SET"/>
</dbReference>
<dbReference type="SUPFAM" id="SSF51045">
    <property type="entry name" value="WW domain"/>
    <property type="match status" value="1"/>
</dbReference>
<accession>A0ABR4DJI2</accession>
<dbReference type="InterPro" id="IPR006560">
    <property type="entry name" value="AWS_dom"/>
</dbReference>
<evidence type="ECO:0000259" key="19">
    <source>
        <dbReference type="PROSITE" id="PS50868"/>
    </source>
</evidence>
<protein>
    <recommendedName>
        <fullName evidence="5">Histone-lysine N-methyltransferase, H3 lysine-36 specific</fullName>
        <ecNumber evidence="4">2.1.1.359</ecNumber>
    </recommendedName>
    <alternativeName>
        <fullName evidence="14">SET domain-containing protein 2</fullName>
    </alternativeName>
</protein>
<dbReference type="InterPro" id="IPR017923">
    <property type="entry name" value="TFIIS_N"/>
</dbReference>
<gene>
    <name evidence="21" type="ORF">VTJ83DRAFT_2499</name>
</gene>
<feature type="domain" description="WW" evidence="17">
    <location>
        <begin position="577"/>
        <end position="609"/>
    </location>
</feature>
<feature type="compositionally biased region" description="Basic and acidic residues" evidence="16">
    <location>
        <begin position="526"/>
        <end position="538"/>
    </location>
</feature>
<feature type="compositionally biased region" description="Polar residues" evidence="16">
    <location>
        <begin position="35"/>
        <end position="53"/>
    </location>
</feature>
<dbReference type="PROSITE" id="PS51568">
    <property type="entry name" value="SAM_MT43_SET2_1"/>
    <property type="match status" value="1"/>
</dbReference>
<evidence type="ECO:0000256" key="10">
    <source>
        <dbReference type="ARBA" id="ARBA00022691"/>
    </source>
</evidence>
<feature type="compositionally biased region" description="Basic and acidic residues" evidence="16">
    <location>
        <begin position="889"/>
        <end position="926"/>
    </location>
</feature>
<keyword evidence="6" id="KW-0158">Chromosome</keyword>
<feature type="domain" description="SET" evidence="18">
    <location>
        <begin position="190"/>
        <end position="307"/>
    </location>
</feature>
<dbReference type="InterPro" id="IPR013257">
    <property type="entry name" value="SRI"/>
</dbReference>
<evidence type="ECO:0000256" key="16">
    <source>
        <dbReference type="SAM" id="MobiDB-lite"/>
    </source>
</evidence>
<evidence type="ECO:0000256" key="5">
    <source>
        <dbReference type="ARBA" id="ARBA00018028"/>
    </source>
</evidence>
<feature type="compositionally biased region" description="Polar residues" evidence="16">
    <location>
        <begin position="554"/>
        <end position="567"/>
    </location>
</feature>
<dbReference type="EC" id="2.1.1.359" evidence="4"/>
<dbReference type="InterPro" id="IPR001214">
    <property type="entry name" value="SET_dom"/>
</dbReference>
<dbReference type="InterPro" id="IPR038190">
    <property type="entry name" value="SRI_sf"/>
</dbReference>
<dbReference type="PROSITE" id="PS51215">
    <property type="entry name" value="AWS"/>
    <property type="match status" value="1"/>
</dbReference>
<dbReference type="Gene3D" id="2.20.70.10">
    <property type="match status" value="1"/>
</dbReference>
<evidence type="ECO:0000259" key="17">
    <source>
        <dbReference type="PROSITE" id="PS50020"/>
    </source>
</evidence>
<evidence type="ECO:0000256" key="11">
    <source>
        <dbReference type="ARBA" id="ARBA00023015"/>
    </source>
</evidence>
<feature type="region of interest" description="Disordered" evidence="16">
    <location>
        <begin position="637"/>
        <end position="664"/>
    </location>
</feature>
<dbReference type="InterPro" id="IPR035441">
    <property type="entry name" value="TFIIS/LEDGF_dom_sf"/>
</dbReference>
<dbReference type="CDD" id="cd19172">
    <property type="entry name" value="SET_SETD2"/>
    <property type="match status" value="1"/>
</dbReference>